<gene>
    <name evidence="1" type="ORF">AVDCRST_MAG28-1354</name>
</gene>
<evidence type="ECO:0000313" key="1">
    <source>
        <dbReference type="EMBL" id="CAA9450162.1"/>
    </source>
</evidence>
<proteinExistence type="predicted"/>
<accession>A0A6J4QNX8</accession>
<sequence>MGALALCILFASSPSAFFRDLLVYSSIIRHQTKPGFTLTTLLISPATVLLTFNFNPPET</sequence>
<organism evidence="1">
    <name type="scientific">uncultured Rubrobacteraceae bacterium</name>
    <dbReference type="NCBI Taxonomy" id="349277"/>
    <lineage>
        <taxon>Bacteria</taxon>
        <taxon>Bacillati</taxon>
        <taxon>Actinomycetota</taxon>
        <taxon>Rubrobacteria</taxon>
        <taxon>Rubrobacterales</taxon>
        <taxon>Rubrobacteraceae</taxon>
        <taxon>environmental samples</taxon>
    </lineage>
</organism>
<dbReference type="EMBL" id="CADCVE010000027">
    <property type="protein sequence ID" value="CAA9450162.1"/>
    <property type="molecule type" value="Genomic_DNA"/>
</dbReference>
<protein>
    <submittedName>
        <fullName evidence="1">Uncharacterized protein</fullName>
    </submittedName>
</protein>
<reference evidence="1" key="1">
    <citation type="submission" date="2020-02" db="EMBL/GenBank/DDBJ databases">
        <authorList>
            <person name="Meier V. D."/>
        </authorList>
    </citation>
    <scope>NUCLEOTIDE SEQUENCE</scope>
    <source>
        <strain evidence="1">AVDCRST_MAG28</strain>
    </source>
</reference>
<dbReference type="AlphaFoldDB" id="A0A6J4QNX8"/>
<name>A0A6J4QNX8_9ACTN</name>